<dbReference type="EMBL" id="KN602163">
    <property type="protein sequence ID" value="KHJ80035.1"/>
    <property type="molecule type" value="Genomic_DNA"/>
</dbReference>
<accession>A0A0B1S9Y9</accession>
<evidence type="ECO:0000313" key="1">
    <source>
        <dbReference type="EMBL" id="KHJ80035.1"/>
    </source>
</evidence>
<proteinExistence type="predicted"/>
<gene>
    <name evidence="1" type="ORF">OESDEN_20300</name>
</gene>
<reference evidence="1 2" key="1">
    <citation type="submission" date="2014-03" db="EMBL/GenBank/DDBJ databases">
        <title>Draft genome of the hookworm Oesophagostomum dentatum.</title>
        <authorList>
            <person name="Mitreva M."/>
        </authorList>
    </citation>
    <scope>NUCLEOTIDE SEQUENCE [LARGE SCALE GENOMIC DNA]</scope>
    <source>
        <strain evidence="1 2">OD-Hann</strain>
    </source>
</reference>
<name>A0A0B1S9Y9_OESDE</name>
<organism evidence="1 2">
    <name type="scientific">Oesophagostomum dentatum</name>
    <name type="common">Nodular worm</name>
    <dbReference type="NCBI Taxonomy" id="61180"/>
    <lineage>
        <taxon>Eukaryota</taxon>
        <taxon>Metazoa</taxon>
        <taxon>Ecdysozoa</taxon>
        <taxon>Nematoda</taxon>
        <taxon>Chromadorea</taxon>
        <taxon>Rhabditida</taxon>
        <taxon>Rhabditina</taxon>
        <taxon>Rhabditomorpha</taxon>
        <taxon>Strongyloidea</taxon>
        <taxon>Strongylidae</taxon>
        <taxon>Oesophagostomum</taxon>
    </lineage>
</organism>
<protein>
    <submittedName>
        <fullName evidence="1">Uncharacterized protein</fullName>
    </submittedName>
</protein>
<dbReference type="AlphaFoldDB" id="A0A0B1S9Y9"/>
<sequence>MAVAARELSQASRTPPDLKWSLAIAEITDCADCLTAAAQEAICSTGVYHSELFNTEVTQVLKALHEALCAAEECKKNESMALKAMTNLQSAANQLLYAISTTTSATT</sequence>
<dbReference type="OrthoDB" id="5847988at2759"/>
<evidence type="ECO:0000313" key="2">
    <source>
        <dbReference type="Proteomes" id="UP000053660"/>
    </source>
</evidence>
<keyword evidence="2" id="KW-1185">Reference proteome</keyword>
<dbReference type="Proteomes" id="UP000053660">
    <property type="component" value="Unassembled WGS sequence"/>
</dbReference>